<evidence type="ECO:0000313" key="3">
    <source>
        <dbReference type="Proteomes" id="UP001172083"/>
    </source>
</evidence>
<reference evidence="2" key="1">
    <citation type="submission" date="2023-06" db="EMBL/GenBank/DDBJ databases">
        <title>Genomic of Agaribacillus aureum.</title>
        <authorList>
            <person name="Wang G."/>
        </authorList>
    </citation>
    <scope>NUCLEOTIDE SEQUENCE</scope>
    <source>
        <strain evidence="2">BMA12</strain>
    </source>
</reference>
<organism evidence="2 3">
    <name type="scientific">Agaribacillus aureus</name>
    <dbReference type="NCBI Taxonomy" id="3051825"/>
    <lineage>
        <taxon>Bacteria</taxon>
        <taxon>Pseudomonadati</taxon>
        <taxon>Bacteroidota</taxon>
        <taxon>Cytophagia</taxon>
        <taxon>Cytophagales</taxon>
        <taxon>Splendidivirgaceae</taxon>
        <taxon>Agaribacillus</taxon>
    </lineage>
</organism>
<dbReference type="Pfam" id="PF06439">
    <property type="entry name" value="3keto-disac_hyd"/>
    <property type="match status" value="1"/>
</dbReference>
<feature type="domain" description="3-keto-alpha-glucoside-1,2-lyase/3-keto-2-hydroxy-glucal hydratase" evidence="1">
    <location>
        <begin position="26"/>
        <end position="195"/>
    </location>
</feature>
<sequence>MRSKLLAFTIAFMMSGLLVQAQNVKMKKIFDGKSFRGWVEPDNNIWWKAENGVLSAKSGPERKGSILWTEKPYEDFIVQADFKFGEGTVDSGIFLRTDKQQIQIGISGSLKRDMTCSPYIPGKGYPVEAEGVKELLKHNDWNTMKVQAKGSVYTVWLNEQKVMTYTSDNAIEKGPIGLQLHPKNEMSISFRNIKVASL</sequence>
<dbReference type="EMBL" id="JAUJEB010000001">
    <property type="protein sequence ID" value="MDN5212722.1"/>
    <property type="molecule type" value="Genomic_DNA"/>
</dbReference>
<accession>A0ABT8L4P1</accession>
<proteinExistence type="predicted"/>
<dbReference type="Gene3D" id="2.60.120.560">
    <property type="entry name" value="Exo-inulinase, domain 1"/>
    <property type="match status" value="1"/>
</dbReference>
<evidence type="ECO:0000313" key="2">
    <source>
        <dbReference type="EMBL" id="MDN5212722.1"/>
    </source>
</evidence>
<name>A0ABT8L4P1_9BACT</name>
<protein>
    <submittedName>
        <fullName evidence="2">DUF1080 domain-containing protein</fullName>
    </submittedName>
</protein>
<gene>
    <name evidence="2" type="ORF">QQ020_11720</name>
</gene>
<dbReference type="Proteomes" id="UP001172083">
    <property type="component" value="Unassembled WGS sequence"/>
</dbReference>
<dbReference type="RefSeq" id="WP_346758039.1">
    <property type="nucleotide sequence ID" value="NZ_JAUJEB010000001.1"/>
</dbReference>
<evidence type="ECO:0000259" key="1">
    <source>
        <dbReference type="Pfam" id="PF06439"/>
    </source>
</evidence>
<dbReference type="InterPro" id="IPR010496">
    <property type="entry name" value="AL/BT2_dom"/>
</dbReference>
<comment type="caution">
    <text evidence="2">The sequence shown here is derived from an EMBL/GenBank/DDBJ whole genome shotgun (WGS) entry which is preliminary data.</text>
</comment>
<keyword evidence="3" id="KW-1185">Reference proteome</keyword>